<feature type="region of interest" description="Disordered" evidence="1">
    <location>
        <begin position="369"/>
        <end position="437"/>
    </location>
</feature>
<dbReference type="AlphaFoldDB" id="A0A318GVH1"/>
<dbReference type="Proteomes" id="UP000247811">
    <property type="component" value="Unassembled WGS sequence"/>
</dbReference>
<dbReference type="InterPro" id="IPR029045">
    <property type="entry name" value="ClpP/crotonase-like_dom_sf"/>
</dbReference>
<keyword evidence="3" id="KW-1185">Reference proteome</keyword>
<protein>
    <recommendedName>
        <fullName evidence="4">Peptidase S41-like protein</fullName>
    </recommendedName>
</protein>
<evidence type="ECO:0000256" key="1">
    <source>
        <dbReference type="SAM" id="MobiDB-lite"/>
    </source>
</evidence>
<comment type="caution">
    <text evidence="2">The sequence shown here is derived from an EMBL/GenBank/DDBJ whole genome shotgun (WGS) entry which is preliminary data.</text>
</comment>
<dbReference type="RefSeq" id="WP_110402299.1">
    <property type="nucleotide sequence ID" value="NZ_QJJS01000023.1"/>
</dbReference>
<dbReference type="OrthoDB" id="7266775at2"/>
<accession>A0A318GVH1</accession>
<evidence type="ECO:0008006" key="4">
    <source>
        <dbReference type="Google" id="ProtNLM"/>
    </source>
</evidence>
<evidence type="ECO:0000313" key="2">
    <source>
        <dbReference type="EMBL" id="PXW92788.1"/>
    </source>
</evidence>
<feature type="compositionally biased region" description="Low complexity" evidence="1">
    <location>
        <begin position="404"/>
        <end position="422"/>
    </location>
</feature>
<organism evidence="2 3">
    <name type="scientific">Sphaerotilus hippei</name>
    <dbReference type="NCBI Taxonomy" id="744406"/>
    <lineage>
        <taxon>Bacteria</taxon>
        <taxon>Pseudomonadati</taxon>
        <taxon>Pseudomonadota</taxon>
        <taxon>Betaproteobacteria</taxon>
        <taxon>Burkholderiales</taxon>
        <taxon>Sphaerotilaceae</taxon>
        <taxon>Sphaerotilus</taxon>
    </lineage>
</organism>
<dbReference type="SUPFAM" id="SSF52096">
    <property type="entry name" value="ClpP/crotonase"/>
    <property type="match status" value="1"/>
</dbReference>
<reference evidence="2 3" key="1">
    <citation type="submission" date="2018-05" db="EMBL/GenBank/DDBJ databases">
        <title>Genomic Encyclopedia of Type Strains, Phase IV (KMG-IV): sequencing the most valuable type-strain genomes for metagenomic binning, comparative biology and taxonomic classification.</title>
        <authorList>
            <person name="Goeker M."/>
        </authorList>
    </citation>
    <scope>NUCLEOTIDE SEQUENCE [LARGE SCALE GENOMIC DNA]</scope>
    <source>
        <strain evidence="2 3">DSM 566</strain>
    </source>
</reference>
<proteinExistence type="predicted"/>
<gene>
    <name evidence="2" type="ORF">C7444_12339</name>
</gene>
<name>A0A318GVH1_9BURK</name>
<evidence type="ECO:0000313" key="3">
    <source>
        <dbReference type="Proteomes" id="UP000247811"/>
    </source>
</evidence>
<feature type="compositionally biased region" description="Basic and acidic residues" evidence="1">
    <location>
        <begin position="428"/>
        <end position="437"/>
    </location>
</feature>
<sequence>MRSEPGRLARRLSAWASTGLALIAALLLGLPARADEACAADAAAVVGFLRGNDAGVVEELAQDGPARLDALDAELGRAAASAQGTAACADVLGSHLRAVRPGQLSLQWSGLPAAASALPPASAPVLPFEVSLQSGLPVLTLRSLSTAYQAELHAVIARMAPRWRQAGRLIIDLRGQTEAGSDGVWEPLRDLALGSAIELHGVRWWATPANAQVLDETLARFPDASGAWREAMQARIAALRAAPAGSWLPVGPASMRYEPPQAAQAIRHVALIVDRSCRDSCEQLVMELRGASNVVVWGRATLGALDAGNPGRHALPGGRATLTYAMSLTQRPRALQVDGKGIAPARDLGEVAPERWRAAVAACDLQWPCAEPPPRVAERRSTGSRSKASARSTGGKAGSKKSRAGTTRKSSRTTSSAAPSRSGKAKVKAGDRKSPRR</sequence>
<dbReference type="EMBL" id="QJJS01000023">
    <property type="protein sequence ID" value="PXW92788.1"/>
    <property type="molecule type" value="Genomic_DNA"/>
</dbReference>
<dbReference type="Gene3D" id="3.90.226.10">
    <property type="entry name" value="2-enoyl-CoA Hydratase, Chain A, domain 1"/>
    <property type="match status" value="1"/>
</dbReference>